<organism evidence="2 3">
    <name type="scientific">Cerrena zonata</name>
    <dbReference type="NCBI Taxonomy" id="2478898"/>
    <lineage>
        <taxon>Eukaryota</taxon>
        <taxon>Fungi</taxon>
        <taxon>Dikarya</taxon>
        <taxon>Basidiomycota</taxon>
        <taxon>Agaricomycotina</taxon>
        <taxon>Agaricomycetes</taxon>
        <taxon>Polyporales</taxon>
        <taxon>Cerrenaceae</taxon>
        <taxon>Cerrena</taxon>
    </lineage>
</organism>
<proteinExistence type="predicted"/>
<keyword evidence="3" id="KW-1185">Reference proteome</keyword>
<dbReference type="EMBL" id="JASBNA010000005">
    <property type="protein sequence ID" value="KAK7691682.1"/>
    <property type="molecule type" value="Genomic_DNA"/>
</dbReference>
<dbReference type="Proteomes" id="UP001385951">
    <property type="component" value="Unassembled WGS sequence"/>
</dbReference>
<name>A0AAW0GIP0_9APHY</name>
<dbReference type="AlphaFoldDB" id="A0AAW0GIP0"/>
<evidence type="ECO:0000313" key="3">
    <source>
        <dbReference type="Proteomes" id="UP001385951"/>
    </source>
</evidence>
<evidence type="ECO:0000313" key="2">
    <source>
        <dbReference type="EMBL" id="KAK7691682.1"/>
    </source>
</evidence>
<evidence type="ECO:0000256" key="1">
    <source>
        <dbReference type="SAM" id="MobiDB-lite"/>
    </source>
</evidence>
<sequence length="69" mass="7153">MIPVPPKSVQPALWEASMQGLEQAFAEQMGKKKRAAKNSVASAPTTPVGKQRKGAVSGGMFGLLGDVDA</sequence>
<accession>A0AAW0GIP0</accession>
<reference evidence="2 3" key="1">
    <citation type="submission" date="2022-09" db="EMBL/GenBank/DDBJ databases">
        <authorList>
            <person name="Palmer J.M."/>
        </authorList>
    </citation>
    <scope>NUCLEOTIDE SEQUENCE [LARGE SCALE GENOMIC DNA]</scope>
    <source>
        <strain evidence="2 3">DSM 7382</strain>
    </source>
</reference>
<gene>
    <name evidence="2" type="ORF">QCA50_005081</name>
</gene>
<feature type="region of interest" description="Disordered" evidence="1">
    <location>
        <begin position="35"/>
        <end position="58"/>
    </location>
</feature>
<protein>
    <submittedName>
        <fullName evidence="2">Uncharacterized protein</fullName>
    </submittedName>
</protein>
<comment type="caution">
    <text evidence="2">The sequence shown here is derived from an EMBL/GenBank/DDBJ whole genome shotgun (WGS) entry which is preliminary data.</text>
</comment>